<dbReference type="Proteomes" id="UP000815677">
    <property type="component" value="Unassembled WGS sequence"/>
</dbReference>
<evidence type="ECO:0000313" key="3">
    <source>
        <dbReference type="Proteomes" id="UP000815677"/>
    </source>
</evidence>
<reference evidence="2" key="1">
    <citation type="submission" date="2014-09" db="EMBL/GenBank/DDBJ databases">
        <title>Genome sequence of the luminous mushroom Mycena chlorophos for searching fungal bioluminescence genes.</title>
        <authorList>
            <person name="Tanaka Y."/>
            <person name="Kasuga D."/>
            <person name="Oba Y."/>
            <person name="Hase S."/>
            <person name="Sato K."/>
            <person name="Oba Y."/>
            <person name="Sakakibara Y."/>
        </authorList>
    </citation>
    <scope>NUCLEOTIDE SEQUENCE</scope>
</reference>
<sequence length="290" mass="31000">MRRARTQASGSAPEMKRDDVSSTPTSTGRVSGTYPGLRRIPAGGLASGECRCGENGLTASSNGRVCAPSPGVAFLFLLTSGSVWFPKVSQFSAEPPTCPPQHSPTERHSLAGPRAGWTVRDLQVRTRGARVGGDLADGCRVSDELVRGHWLAGCGRVVGDFGGDGRGQMARRSSASRNTWEASEGRESVGHSGSGTGPAVERAQYAADCDTGFAEAVRATMGGGSFLWSFANSDPYKASCYDCLHFFDGGKWGRHMWVVLKEFLQEEQMAKQFNEKYVSLPLLSGRLLIS</sequence>
<name>A0ABQ0LJB3_MYCCL</name>
<gene>
    <name evidence="2" type="ORF">MCHLO_08286</name>
</gene>
<dbReference type="EMBL" id="DF846904">
    <property type="protein sequence ID" value="GAT51121.1"/>
    <property type="molecule type" value="Genomic_DNA"/>
</dbReference>
<feature type="region of interest" description="Disordered" evidence="1">
    <location>
        <begin position="1"/>
        <end position="39"/>
    </location>
</feature>
<feature type="region of interest" description="Disordered" evidence="1">
    <location>
        <begin position="167"/>
        <end position="197"/>
    </location>
</feature>
<evidence type="ECO:0000313" key="2">
    <source>
        <dbReference type="EMBL" id="GAT51121.1"/>
    </source>
</evidence>
<keyword evidence="3" id="KW-1185">Reference proteome</keyword>
<evidence type="ECO:0000256" key="1">
    <source>
        <dbReference type="SAM" id="MobiDB-lite"/>
    </source>
</evidence>
<feature type="compositionally biased region" description="Polar residues" evidence="1">
    <location>
        <begin position="1"/>
        <end position="10"/>
    </location>
</feature>
<accession>A0ABQ0LJB3</accession>
<proteinExistence type="predicted"/>
<protein>
    <submittedName>
        <fullName evidence="2">Uncharacterized protein</fullName>
    </submittedName>
</protein>
<organism evidence="2 3">
    <name type="scientific">Mycena chlorophos</name>
    <name type="common">Agaric fungus</name>
    <name type="synonym">Agaricus chlorophos</name>
    <dbReference type="NCBI Taxonomy" id="658473"/>
    <lineage>
        <taxon>Eukaryota</taxon>
        <taxon>Fungi</taxon>
        <taxon>Dikarya</taxon>
        <taxon>Basidiomycota</taxon>
        <taxon>Agaricomycotina</taxon>
        <taxon>Agaricomycetes</taxon>
        <taxon>Agaricomycetidae</taxon>
        <taxon>Agaricales</taxon>
        <taxon>Marasmiineae</taxon>
        <taxon>Mycenaceae</taxon>
        <taxon>Mycena</taxon>
    </lineage>
</organism>
<feature type="compositionally biased region" description="Polar residues" evidence="1">
    <location>
        <begin position="21"/>
        <end position="30"/>
    </location>
</feature>
<feature type="compositionally biased region" description="Polar residues" evidence="1">
    <location>
        <begin position="171"/>
        <end position="181"/>
    </location>
</feature>